<proteinExistence type="predicted"/>
<reference evidence="2 3" key="1">
    <citation type="journal article" date="2018" name="Nat. Ecol. Evol.">
        <title>Pezizomycetes genomes reveal the molecular basis of ectomycorrhizal truffle lifestyle.</title>
        <authorList>
            <person name="Murat C."/>
            <person name="Payen T."/>
            <person name="Noel B."/>
            <person name="Kuo A."/>
            <person name="Morin E."/>
            <person name="Chen J."/>
            <person name="Kohler A."/>
            <person name="Krizsan K."/>
            <person name="Balestrini R."/>
            <person name="Da Silva C."/>
            <person name="Montanini B."/>
            <person name="Hainaut M."/>
            <person name="Levati E."/>
            <person name="Barry K.W."/>
            <person name="Belfiori B."/>
            <person name="Cichocki N."/>
            <person name="Clum A."/>
            <person name="Dockter R.B."/>
            <person name="Fauchery L."/>
            <person name="Guy J."/>
            <person name="Iotti M."/>
            <person name="Le Tacon F."/>
            <person name="Lindquist E.A."/>
            <person name="Lipzen A."/>
            <person name="Malagnac F."/>
            <person name="Mello A."/>
            <person name="Molinier V."/>
            <person name="Miyauchi S."/>
            <person name="Poulain J."/>
            <person name="Riccioni C."/>
            <person name="Rubini A."/>
            <person name="Sitrit Y."/>
            <person name="Splivallo R."/>
            <person name="Traeger S."/>
            <person name="Wang M."/>
            <person name="Zifcakova L."/>
            <person name="Wipf D."/>
            <person name="Zambonelli A."/>
            <person name="Paolocci F."/>
            <person name="Nowrousian M."/>
            <person name="Ottonello S."/>
            <person name="Baldrian P."/>
            <person name="Spatafora J.W."/>
            <person name="Henrissat B."/>
            <person name="Nagy L.G."/>
            <person name="Aury J.M."/>
            <person name="Wincker P."/>
            <person name="Grigoriev I.V."/>
            <person name="Bonfante P."/>
            <person name="Martin F.M."/>
        </authorList>
    </citation>
    <scope>NUCLEOTIDE SEQUENCE [LARGE SCALE GENOMIC DNA]</scope>
    <source>
        <strain evidence="2 3">ATCC MYA-4762</strain>
    </source>
</reference>
<evidence type="ECO:0000313" key="2">
    <source>
        <dbReference type="EMBL" id="RPB26728.1"/>
    </source>
</evidence>
<name>A0A3N4LYH7_9PEZI</name>
<dbReference type="Proteomes" id="UP000267821">
    <property type="component" value="Unassembled WGS sequence"/>
</dbReference>
<organism evidence="2 3">
    <name type="scientific">Terfezia boudieri ATCC MYA-4762</name>
    <dbReference type="NCBI Taxonomy" id="1051890"/>
    <lineage>
        <taxon>Eukaryota</taxon>
        <taxon>Fungi</taxon>
        <taxon>Dikarya</taxon>
        <taxon>Ascomycota</taxon>
        <taxon>Pezizomycotina</taxon>
        <taxon>Pezizomycetes</taxon>
        <taxon>Pezizales</taxon>
        <taxon>Pezizaceae</taxon>
        <taxon>Terfezia</taxon>
    </lineage>
</organism>
<keyword evidence="3" id="KW-1185">Reference proteome</keyword>
<keyword evidence="1" id="KW-0472">Membrane</keyword>
<dbReference type="AlphaFoldDB" id="A0A3N4LYH7"/>
<feature type="transmembrane region" description="Helical" evidence="1">
    <location>
        <begin position="13"/>
        <end position="33"/>
    </location>
</feature>
<dbReference type="InParanoid" id="A0A3N4LYH7"/>
<feature type="transmembrane region" description="Helical" evidence="1">
    <location>
        <begin position="45"/>
        <end position="64"/>
    </location>
</feature>
<protein>
    <submittedName>
        <fullName evidence="2">Uncharacterized protein</fullName>
    </submittedName>
</protein>
<keyword evidence="1" id="KW-0812">Transmembrane</keyword>
<evidence type="ECO:0000256" key="1">
    <source>
        <dbReference type="SAM" id="Phobius"/>
    </source>
</evidence>
<evidence type="ECO:0000313" key="3">
    <source>
        <dbReference type="Proteomes" id="UP000267821"/>
    </source>
</evidence>
<gene>
    <name evidence="2" type="ORF">L211DRAFT_649794</name>
</gene>
<keyword evidence="1" id="KW-1133">Transmembrane helix</keyword>
<sequence>MMLLHDGHTENCWVSRGFLLVFMYSSSLFEFMTRRLHCIIVRFKWTYLTAVNLVNGLIAIALLMDSSSCDHTCHLFIVQGNLPLIMPATILGAPVAQGYQVLPEASAQKTSRQV</sequence>
<dbReference type="EMBL" id="ML121533">
    <property type="protein sequence ID" value="RPB26728.1"/>
    <property type="molecule type" value="Genomic_DNA"/>
</dbReference>
<accession>A0A3N4LYH7</accession>